<comment type="caution">
    <text evidence="5">The sequence shown here is derived from an EMBL/GenBank/DDBJ whole genome shotgun (WGS) entry which is preliminary data.</text>
</comment>
<dbReference type="PANTHER" id="PTHR19321">
    <property type="entry name" value="PROTEIN REGULATOR OF CYTOKINESIS 1 PRC1-RELATED"/>
    <property type="match status" value="1"/>
</dbReference>
<organism evidence="5 6">
    <name type="scientific">Panicum virgatum</name>
    <name type="common">Blackwell switchgrass</name>
    <dbReference type="NCBI Taxonomy" id="38727"/>
    <lineage>
        <taxon>Eukaryota</taxon>
        <taxon>Viridiplantae</taxon>
        <taxon>Streptophyta</taxon>
        <taxon>Embryophyta</taxon>
        <taxon>Tracheophyta</taxon>
        <taxon>Spermatophyta</taxon>
        <taxon>Magnoliopsida</taxon>
        <taxon>Liliopsida</taxon>
        <taxon>Poales</taxon>
        <taxon>Poaceae</taxon>
        <taxon>PACMAD clade</taxon>
        <taxon>Panicoideae</taxon>
        <taxon>Panicodae</taxon>
        <taxon>Paniceae</taxon>
        <taxon>Panicinae</taxon>
        <taxon>Panicum</taxon>
        <taxon>Panicum sect. Hiantes</taxon>
    </lineage>
</organism>
<name>A0A8T0R3L2_PANVG</name>
<keyword evidence="2" id="KW-0493">Microtubule</keyword>
<evidence type="ECO:0000256" key="3">
    <source>
        <dbReference type="SAM" id="Coils"/>
    </source>
</evidence>
<feature type="coiled-coil region" evidence="3">
    <location>
        <begin position="38"/>
        <end position="65"/>
    </location>
</feature>
<dbReference type="GO" id="GO:0008017">
    <property type="term" value="F:microtubule binding"/>
    <property type="evidence" value="ECO:0007669"/>
    <property type="project" value="InterPro"/>
</dbReference>
<dbReference type="EMBL" id="CM029048">
    <property type="protein sequence ID" value="KAG2580222.1"/>
    <property type="molecule type" value="Genomic_DNA"/>
</dbReference>
<accession>A0A8T0R3L2</accession>
<feature type="region of interest" description="Disordered" evidence="4">
    <location>
        <begin position="456"/>
        <end position="481"/>
    </location>
</feature>
<keyword evidence="3" id="KW-0175">Coiled coil</keyword>
<dbReference type="Pfam" id="PF03999">
    <property type="entry name" value="MAP65_ASE1"/>
    <property type="match status" value="1"/>
</dbReference>
<feature type="compositionally biased region" description="Polar residues" evidence="4">
    <location>
        <begin position="470"/>
        <end position="481"/>
    </location>
</feature>
<evidence type="ECO:0000256" key="4">
    <source>
        <dbReference type="SAM" id="MobiDB-lite"/>
    </source>
</evidence>
<dbReference type="Proteomes" id="UP000823388">
    <property type="component" value="Chromosome 6N"/>
</dbReference>
<evidence type="ECO:0000256" key="2">
    <source>
        <dbReference type="ARBA" id="ARBA00022701"/>
    </source>
</evidence>
<dbReference type="GO" id="GO:0005737">
    <property type="term" value="C:cytoplasm"/>
    <property type="evidence" value="ECO:0007669"/>
    <property type="project" value="TreeGrafter"/>
</dbReference>
<dbReference type="GO" id="GO:0005819">
    <property type="term" value="C:spindle"/>
    <property type="evidence" value="ECO:0007669"/>
    <property type="project" value="TreeGrafter"/>
</dbReference>
<keyword evidence="6" id="KW-1185">Reference proteome</keyword>
<dbReference type="GO" id="GO:0000226">
    <property type="term" value="P:microtubule cytoskeleton organization"/>
    <property type="evidence" value="ECO:0007669"/>
    <property type="project" value="InterPro"/>
</dbReference>
<reference evidence="5 6" key="1">
    <citation type="submission" date="2020-05" db="EMBL/GenBank/DDBJ databases">
        <title>WGS assembly of Panicum virgatum.</title>
        <authorList>
            <person name="Lovell J.T."/>
            <person name="Jenkins J."/>
            <person name="Shu S."/>
            <person name="Juenger T.E."/>
            <person name="Schmutz J."/>
        </authorList>
    </citation>
    <scope>NUCLEOTIDE SEQUENCE [LARGE SCALE GENOMIC DNA]</scope>
    <source>
        <strain evidence="6">cv. AP13</strain>
    </source>
</reference>
<dbReference type="InterPro" id="IPR007145">
    <property type="entry name" value="MAP65_Ase1_PRC1"/>
</dbReference>
<evidence type="ECO:0000256" key="1">
    <source>
        <dbReference type="ARBA" id="ARBA00006187"/>
    </source>
</evidence>
<evidence type="ECO:0008006" key="7">
    <source>
        <dbReference type="Google" id="ProtNLM"/>
    </source>
</evidence>
<gene>
    <name evidence="5" type="ORF">PVAP13_6NG325000</name>
</gene>
<comment type="similarity">
    <text evidence="1">Belongs to the MAP65/ASE1 family.</text>
</comment>
<feature type="coiled-coil region" evidence="3">
    <location>
        <begin position="224"/>
        <end position="262"/>
    </location>
</feature>
<dbReference type="AlphaFoldDB" id="A0A8T0R3L2"/>
<evidence type="ECO:0000313" key="5">
    <source>
        <dbReference type="EMBL" id="KAG2580222.1"/>
    </source>
</evidence>
<evidence type="ECO:0000313" key="6">
    <source>
        <dbReference type="Proteomes" id="UP000823388"/>
    </source>
</evidence>
<dbReference type="PANTHER" id="PTHR19321:SF3">
    <property type="entry name" value="65-KDA MICROTUBULE-ASSOCIATED PROTEIN 8"/>
    <property type="match status" value="1"/>
</dbReference>
<protein>
    <recommendedName>
        <fullName evidence="7">65-kDa microtubule-associated protein 8</fullName>
    </recommendedName>
</protein>
<feature type="region of interest" description="Disordered" evidence="4">
    <location>
        <begin position="397"/>
        <end position="416"/>
    </location>
</feature>
<sequence>MGSLKMTEKAPGAALPESSCAYLLQELKMIWDEVGQDQSERERILEELEQECQEVYRRKVNSANMSRIQLHQALAESEAEFTNLLLSLGERSFPGRPEKMAGTLKEQLNSITPALQEMQMRKEARVKQFMEVQTEIQRIASEIAGRLGTETVTVNDEDLSLKKLEEFQSELQIMKREKSDRLCKVEEYKVLIQNFGKVMGMDPSKLLANVHPRLLDGPNEQQTKNISDEILKKLNMTVQQLKEEKNNRREKLQNLVKALTNLWDTLDTTMEERQPYGQMKILAITSVNGMLGPGSLTLETIQQVESEVQRLNQLKASKMKELFLKKRAEVDEICKTQFWEQERNKIFYYDELPLLAMLKDYMLTLKEKEEEKYRQRENKKIQTLLVKRNENTLMLRPNTSFSRPSSRAFNSPGSTSIRSSQVSAKVLLLPDSENSPAEKDMHAKRIRNRAMQNALGKNRSCSTSHEDKTSVSTVKQGLSPI</sequence>
<dbReference type="GO" id="GO:0005874">
    <property type="term" value="C:microtubule"/>
    <property type="evidence" value="ECO:0007669"/>
    <property type="project" value="UniProtKB-KW"/>
</dbReference>
<proteinExistence type="inferred from homology"/>